<keyword evidence="2" id="KW-0805">Transcription regulation</keyword>
<evidence type="ECO:0000256" key="3">
    <source>
        <dbReference type="ARBA" id="ARBA00023125"/>
    </source>
</evidence>
<evidence type="ECO:0000256" key="4">
    <source>
        <dbReference type="ARBA" id="ARBA00023163"/>
    </source>
</evidence>
<dbReference type="SUPFAM" id="SSF100950">
    <property type="entry name" value="NagB/RpiA/CoA transferase-like"/>
    <property type="match status" value="1"/>
</dbReference>
<evidence type="ECO:0000259" key="5">
    <source>
        <dbReference type="Pfam" id="PF04198"/>
    </source>
</evidence>
<reference evidence="6 7" key="1">
    <citation type="submission" date="2021-01" db="EMBL/GenBank/DDBJ databases">
        <title>Genomic Encyclopedia of Type Strains, Phase IV (KMG-IV): sequencing the most valuable type-strain genomes for metagenomic binning, comparative biology and taxonomic classification.</title>
        <authorList>
            <person name="Goeker M."/>
        </authorList>
    </citation>
    <scope>NUCLEOTIDE SEQUENCE [LARGE SCALE GENOMIC DNA]</scope>
    <source>
        <strain evidence="6 7">DSM 25890</strain>
    </source>
</reference>
<comment type="caution">
    <text evidence="6">The sequence shown here is derived from an EMBL/GenBank/DDBJ whole genome shotgun (WGS) entry which is preliminary data.</text>
</comment>
<proteinExistence type="inferred from homology"/>
<accession>A0ABS2NM74</accession>
<dbReference type="Gene3D" id="1.10.10.60">
    <property type="entry name" value="Homeodomain-like"/>
    <property type="match status" value="1"/>
</dbReference>
<keyword evidence="7" id="KW-1185">Reference proteome</keyword>
<organism evidence="6 7">
    <name type="scientific">Alkaliphilus hydrothermalis</name>
    <dbReference type="NCBI Taxonomy" id="1482730"/>
    <lineage>
        <taxon>Bacteria</taxon>
        <taxon>Bacillati</taxon>
        <taxon>Bacillota</taxon>
        <taxon>Clostridia</taxon>
        <taxon>Peptostreptococcales</taxon>
        <taxon>Natronincolaceae</taxon>
        <taxon>Alkaliphilus</taxon>
    </lineage>
</organism>
<dbReference type="PANTHER" id="PTHR34294">
    <property type="entry name" value="TRANSCRIPTIONAL REGULATOR-RELATED"/>
    <property type="match status" value="1"/>
</dbReference>
<dbReference type="Pfam" id="PF04198">
    <property type="entry name" value="Sugar-bind"/>
    <property type="match status" value="1"/>
</dbReference>
<dbReference type="EMBL" id="JAFBEE010000002">
    <property type="protein sequence ID" value="MBM7614048.1"/>
    <property type="molecule type" value="Genomic_DNA"/>
</dbReference>
<dbReference type="Gene3D" id="3.40.50.1360">
    <property type="match status" value="1"/>
</dbReference>
<keyword evidence="4" id="KW-0804">Transcription</keyword>
<evidence type="ECO:0000256" key="2">
    <source>
        <dbReference type="ARBA" id="ARBA00023015"/>
    </source>
</evidence>
<dbReference type="PANTHER" id="PTHR34294:SF1">
    <property type="entry name" value="TRANSCRIPTIONAL REGULATOR LSRR"/>
    <property type="match status" value="1"/>
</dbReference>
<feature type="domain" description="Sugar-binding" evidence="5">
    <location>
        <begin position="65"/>
        <end position="316"/>
    </location>
</feature>
<comment type="similarity">
    <text evidence="1">Belongs to the SorC transcriptional regulatory family.</text>
</comment>
<keyword evidence="3" id="KW-0238">DNA-binding</keyword>
<name>A0ABS2NM74_9FIRM</name>
<evidence type="ECO:0000313" key="7">
    <source>
        <dbReference type="Proteomes" id="UP001314796"/>
    </source>
</evidence>
<evidence type="ECO:0000256" key="1">
    <source>
        <dbReference type="ARBA" id="ARBA00010466"/>
    </source>
</evidence>
<dbReference type="InterPro" id="IPR007324">
    <property type="entry name" value="Sugar-bd_dom_put"/>
</dbReference>
<evidence type="ECO:0000313" key="6">
    <source>
        <dbReference type="EMBL" id="MBM7614048.1"/>
    </source>
</evidence>
<dbReference type="Proteomes" id="UP001314796">
    <property type="component" value="Unassembled WGS sequence"/>
</dbReference>
<dbReference type="InterPro" id="IPR051054">
    <property type="entry name" value="SorC_transcr_regulators"/>
</dbReference>
<sequence length="324" mass="36099">MTNKFINDKLLLAVKVARMYYECNDTQQEISKKLQISRPQVSRLLQLARDEGIVEIRINSSLNLPLKLENLLQQKFGLKKAIVVPMTTDDLNKVKENLARVTSNYLDEILEDGQVIGIPWGSTLSYVAEFLRERRLKNLTIVQLKGGVGRVSGNVNTYNPVITFALKLNATPYFLPVPSIVENLQIKEILLSDGKIKEIIDLAVKADVAIYPIGRPAPASALVQAGYFTAEQMVDLQNRGAVGDIYARYFNIEGKVFDQELNNRTIAIELEKIKEKKYAIAIAGGKEYANGILGALRGGYLNVLITDEVAAKEVLRKAGIDYND</sequence>
<dbReference type="RefSeq" id="WP_204400321.1">
    <property type="nucleotide sequence ID" value="NZ_JAFBEE010000002.1"/>
</dbReference>
<gene>
    <name evidence="6" type="ORF">JOC73_000557</name>
</gene>
<protein>
    <submittedName>
        <fullName evidence="6">Deoxyribonucleoside regulator</fullName>
    </submittedName>
</protein>
<dbReference type="InterPro" id="IPR037171">
    <property type="entry name" value="NagB/RpiA_transferase-like"/>
</dbReference>